<dbReference type="PANTHER" id="PTHR30543:SF21">
    <property type="entry name" value="NAD(P)H-DEPENDENT FMN REDUCTASE LOT6"/>
    <property type="match status" value="1"/>
</dbReference>
<feature type="domain" description="NADPH-dependent FMN reductase-like" evidence="1">
    <location>
        <begin position="1"/>
        <end position="144"/>
    </location>
</feature>
<dbReference type="OMA" id="GWVIPEQ"/>
<evidence type="ECO:0000313" key="2">
    <source>
        <dbReference type="EMBL" id="KIA77951.1"/>
    </source>
</evidence>
<organism evidence="2 3">
    <name type="scientific">Parachlamydia acanthamoebae</name>
    <dbReference type="NCBI Taxonomy" id="83552"/>
    <lineage>
        <taxon>Bacteria</taxon>
        <taxon>Pseudomonadati</taxon>
        <taxon>Chlamydiota</taxon>
        <taxon>Chlamydiia</taxon>
        <taxon>Parachlamydiales</taxon>
        <taxon>Parachlamydiaceae</taxon>
        <taxon>Parachlamydia</taxon>
    </lineage>
</organism>
<dbReference type="PANTHER" id="PTHR30543">
    <property type="entry name" value="CHROMATE REDUCTASE"/>
    <property type="match status" value="1"/>
</dbReference>
<dbReference type="GO" id="GO:0010181">
    <property type="term" value="F:FMN binding"/>
    <property type="evidence" value="ECO:0007669"/>
    <property type="project" value="TreeGrafter"/>
</dbReference>
<accession>A0A0C1C320</accession>
<dbReference type="Pfam" id="PF03358">
    <property type="entry name" value="FMN_red"/>
    <property type="match status" value="1"/>
</dbReference>
<comment type="caution">
    <text evidence="2">The sequence shown here is derived from an EMBL/GenBank/DDBJ whole genome shotgun (WGS) entry which is preliminary data.</text>
</comment>
<dbReference type="EMBL" id="JSAM01000051">
    <property type="protein sequence ID" value="KIA77951.1"/>
    <property type="molecule type" value="Genomic_DNA"/>
</dbReference>
<protein>
    <submittedName>
        <fullName evidence="2">FMN-dependent NADPH-azoreductase</fullName>
        <ecNumber evidence="2">1.7.-.-</ecNumber>
    </submittedName>
</protein>
<evidence type="ECO:0000313" key="3">
    <source>
        <dbReference type="Proteomes" id="UP000031307"/>
    </source>
</evidence>
<dbReference type="InterPro" id="IPR050712">
    <property type="entry name" value="NAD(P)H-dep_reductase"/>
</dbReference>
<reference evidence="2 3" key="1">
    <citation type="journal article" date="2014" name="Mol. Biol. Evol.">
        <title>Massive expansion of Ubiquitination-related gene families within the Chlamydiae.</title>
        <authorList>
            <person name="Domman D."/>
            <person name="Collingro A."/>
            <person name="Lagkouvardos I."/>
            <person name="Gehre L."/>
            <person name="Weinmaier T."/>
            <person name="Rattei T."/>
            <person name="Subtil A."/>
            <person name="Horn M."/>
        </authorList>
    </citation>
    <scope>NUCLEOTIDE SEQUENCE [LARGE SCALE GENOMIC DNA]</scope>
    <source>
        <strain evidence="2 3">OEW1</strain>
    </source>
</reference>
<evidence type="ECO:0000259" key="1">
    <source>
        <dbReference type="Pfam" id="PF03358"/>
    </source>
</evidence>
<name>A0A0C1C320_9BACT</name>
<dbReference type="AlphaFoldDB" id="A0A0C1C320"/>
<gene>
    <name evidence="2" type="primary">azr</name>
    <name evidence="2" type="ORF">DB43_FG00100</name>
</gene>
<dbReference type="Proteomes" id="UP000031307">
    <property type="component" value="Unassembled WGS sequence"/>
</dbReference>
<sequence length="177" mass="19721">MKIIGICGSLRVHSRTSMALKLALEKVKNWEATPHIVELRDLNLPFCSGEKEYANYPDVETLRDMLKTADGIILATPEYHGSMSGSLKNALDLLHNEDIEGKVVALISVLGGEMSTNALQTMRMVCRHLHTWVIPDQLAISNSFQVFDSQGNLLDKGIEAKLEMLVQNLVKAIHKLR</sequence>
<keyword evidence="2" id="KW-0560">Oxidoreductase</keyword>
<dbReference type="GO" id="GO:0005829">
    <property type="term" value="C:cytosol"/>
    <property type="evidence" value="ECO:0007669"/>
    <property type="project" value="TreeGrafter"/>
</dbReference>
<dbReference type="EC" id="1.7.-.-" evidence="2"/>
<dbReference type="RefSeq" id="WP_013924900.1">
    <property type="nucleotide sequence ID" value="NZ_BAWW01000005.1"/>
</dbReference>
<dbReference type="InterPro" id="IPR029039">
    <property type="entry name" value="Flavoprotein-like_sf"/>
</dbReference>
<proteinExistence type="predicted"/>
<dbReference type="SUPFAM" id="SSF52218">
    <property type="entry name" value="Flavoproteins"/>
    <property type="match status" value="1"/>
</dbReference>
<dbReference type="InterPro" id="IPR005025">
    <property type="entry name" value="FMN_Rdtase-like_dom"/>
</dbReference>
<dbReference type="Gene3D" id="3.40.50.360">
    <property type="match status" value="1"/>
</dbReference>
<dbReference type="GO" id="GO:0016491">
    <property type="term" value="F:oxidoreductase activity"/>
    <property type="evidence" value="ECO:0007669"/>
    <property type="project" value="UniProtKB-KW"/>
</dbReference>
<dbReference type="PATRIC" id="fig|83552.4.peg.841"/>